<organism evidence="1 2">
    <name type="scientific">Actinospica acidithermotolerans</name>
    <dbReference type="NCBI Taxonomy" id="2828514"/>
    <lineage>
        <taxon>Bacteria</taxon>
        <taxon>Bacillati</taxon>
        <taxon>Actinomycetota</taxon>
        <taxon>Actinomycetes</taxon>
        <taxon>Catenulisporales</taxon>
        <taxon>Actinospicaceae</taxon>
        <taxon>Actinospica</taxon>
    </lineage>
</organism>
<evidence type="ECO:0000313" key="1">
    <source>
        <dbReference type="EMBL" id="MBR7825867.1"/>
    </source>
</evidence>
<reference evidence="1" key="1">
    <citation type="submission" date="2021-04" db="EMBL/GenBank/DDBJ databases">
        <title>Genome based classification of Actinospica acidithermotolerans sp. nov., an actinobacterium isolated from an Indonesian hot spring.</title>
        <authorList>
            <person name="Kusuma A.B."/>
            <person name="Putra K.E."/>
            <person name="Nafisah S."/>
            <person name="Loh J."/>
            <person name="Nouioui I."/>
            <person name="Goodfellow M."/>
        </authorList>
    </citation>
    <scope>NUCLEOTIDE SEQUENCE</scope>
    <source>
        <strain evidence="1">MGRD01-02</strain>
    </source>
</reference>
<name>A0A941IHM2_9ACTN</name>
<comment type="caution">
    <text evidence="1">The sequence shown here is derived from an EMBL/GenBank/DDBJ whole genome shotgun (WGS) entry which is preliminary data.</text>
</comment>
<dbReference type="Proteomes" id="UP000676325">
    <property type="component" value="Unassembled WGS sequence"/>
</dbReference>
<protein>
    <submittedName>
        <fullName evidence="1">Phosphatase</fullName>
    </submittedName>
</protein>
<dbReference type="RefSeq" id="WP_212517019.1">
    <property type="nucleotide sequence ID" value="NZ_JAGSOH010000010.1"/>
</dbReference>
<dbReference type="Pfam" id="PF15698">
    <property type="entry name" value="Phosphatase"/>
    <property type="match status" value="1"/>
</dbReference>
<keyword evidence="2" id="KW-1185">Reference proteome</keyword>
<evidence type="ECO:0000313" key="2">
    <source>
        <dbReference type="Proteomes" id="UP000676325"/>
    </source>
</evidence>
<accession>A0A941IHM2</accession>
<proteinExistence type="predicted"/>
<dbReference type="AlphaFoldDB" id="A0A941IHM2"/>
<dbReference type="EMBL" id="JAGSOH010000010">
    <property type="protein sequence ID" value="MBR7825867.1"/>
    <property type="molecule type" value="Genomic_DNA"/>
</dbReference>
<sequence length="279" mass="29287">MNPPDRSALLAHLTASGIAGRVATARENNLLHYRLMADRDPYYLLGLDPSRRWTAESVLELMAERVGVSPDPLHRAGADTIGPELTVGALDRYADRLAAAAVRGETVYFATGHPSPLARLYQRFADALRGHGCPILRAGEGWGYDATSRYGTRRLTIGYSAAVGAGGTGDVAALEDADGPVHSHSARPIRATFAALAADGVPLPDLVVADHGWCGGAGQAGVDAVGFADCNDPALFVGEYEGTVRVAVPLDDGLDPAVYEPLGDYVLARIDTARAIAES</sequence>
<dbReference type="InterPro" id="IPR031423">
    <property type="entry name" value="Phosphatase_SCO2771"/>
</dbReference>
<gene>
    <name evidence="1" type="ORF">KDK95_06065</name>
</gene>